<name>A0AAD8JXU8_TARER</name>
<feature type="transmembrane region" description="Helical" evidence="2">
    <location>
        <begin position="159"/>
        <end position="179"/>
    </location>
</feature>
<evidence type="ECO:0000313" key="4">
    <source>
        <dbReference type="Proteomes" id="UP001229421"/>
    </source>
</evidence>
<dbReference type="Proteomes" id="UP001229421">
    <property type="component" value="Unassembled WGS sequence"/>
</dbReference>
<evidence type="ECO:0000256" key="1">
    <source>
        <dbReference type="SAM" id="MobiDB-lite"/>
    </source>
</evidence>
<protein>
    <submittedName>
        <fullName evidence="3">Uncharacterized protein</fullName>
    </submittedName>
</protein>
<organism evidence="3 4">
    <name type="scientific">Tagetes erecta</name>
    <name type="common">African marigold</name>
    <dbReference type="NCBI Taxonomy" id="13708"/>
    <lineage>
        <taxon>Eukaryota</taxon>
        <taxon>Viridiplantae</taxon>
        <taxon>Streptophyta</taxon>
        <taxon>Embryophyta</taxon>
        <taxon>Tracheophyta</taxon>
        <taxon>Spermatophyta</taxon>
        <taxon>Magnoliopsida</taxon>
        <taxon>eudicotyledons</taxon>
        <taxon>Gunneridae</taxon>
        <taxon>Pentapetalae</taxon>
        <taxon>asterids</taxon>
        <taxon>campanulids</taxon>
        <taxon>Asterales</taxon>
        <taxon>Asteraceae</taxon>
        <taxon>Asteroideae</taxon>
        <taxon>Heliantheae alliance</taxon>
        <taxon>Tageteae</taxon>
        <taxon>Tagetes</taxon>
    </lineage>
</organism>
<feature type="transmembrane region" description="Helical" evidence="2">
    <location>
        <begin position="266"/>
        <end position="285"/>
    </location>
</feature>
<proteinExistence type="predicted"/>
<keyword evidence="2" id="KW-0812">Transmembrane</keyword>
<gene>
    <name evidence="3" type="ORF">QVD17_38005</name>
</gene>
<keyword evidence="4" id="KW-1185">Reference proteome</keyword>
<sequence>MHSSPSSVPNPSSSLGPVKIKDVTNKKPSAVFQGSKPSQRPLRNLKKEFKHNVSAKDLIGSSQPKDVIQSYQQNVVSVTDANVTPASNTEKSTVTSPLVCSKNSLVSSTSSHLKRNLSDAYDVDPPTANSTTKLPRGSVSSGQVDDIRLLVPKLEKCHFRLATVLIIFTTTIGCLMLFARLRFGFFCCDWGIRGLLAIIRVWNLGSYEVWIALFVDRQSICGVCGYYYAVNGCYLVSSVNLPVNSCSSHDSDDPEYFDSSVLKYRLLLSVCIIAFLLTICVVDSMPELLDLVHLEAASKHSE</sequence>
<dbReference type="EMBL" id="JAUHHV010000010">
    <property type="protein sequence ID" value="KAK1411456.1"/>
    <property type="molecule type" value="Genomic_DNA"/>
</dbReference>
<evidence type="ECO:0000313" key="3">
    <source>
        <dbReference type="EMBL" id="KAK1411456.1"/>
    </source>
</evidence>
<feature type="region of interest" description="Disordered" evidence="1">
    <location>
        <begin position="1"/>
        <end position="41"/>
    </location>
</feature>
<dbReference type="AlphaFoldDB" id="A0AAD8JXU8"/>
<comment type="caution">
    <text evidence="3">The sequence shown here is derived from an EMBL/GenBank/DDBJ whole genome shotgun (WGS) entry which is preliminary data.</text>
</comment>
<reference evidence="3" key="1">
    <citation type="journal article" date="2023" name="bioRxiv">
        <title>Improved chromosome-level genome assembly for marigold (Tagetes erecta).</title>
        <authorList>
            <person name="Jiang F."/>
            <person name="Yuan L."/>
            <person name="Wang S."/>
            <person name="Wang H."/>
            <person name="Xu D."/>
            <person name="Wang A."/>
            <person name="Fan W."/>
        </authorList>
    </citation>
    <scope>NUCLEOTIDE SEQUENCE</scope>
    <source>
        <strain evidence="3">WSJ</strain>
        <tissue evidence="3">Leaf</tissue>
    </source>
</reference>
<keyword evidence="2" id="KW-0472">Membrane</keyword>
<feature type="compositionally biased region" description="Low complexity" evidence="1">
    <location>
        <begin position="1"/>
        <end position="14"/>
    </location>
</feature>
<evidence type="ECO:0000256" key="2">
    <source>
        <dbReference type="SAM" id="Phobius"/>
    </source>
</evidence>
<keyword evidence="2" id="KW-1133">Transmembrane helix</keyword>
<accession>A0AAD8JXU8</accession>